<feature type="compositionally biased region" description="Basic and acidic residues" evidence="1">
    <location>
        <begin position="42"/>
        <end position="55"/>
    </location>
</feature>
<dbReference type="EMBL" id="JARKIE010000658">
    <property type="protein sequence ID" value="KAJ7621852.1"/>
    <property type="molecule type" value="Genomic_DNA"/>
</dbReference>
<feature type="compositionally biased region" description="Basic residues" evidence="1">
    <location>
        <begin position="66"/>
        <end position="75"/>
    </location>
</feature>
<sequence>MAFQGMNWASYQQNSGTFCPLRGPDEANGGSASNPGSGCTDNEGKGARKGKEKEATWPAETSSVKPPRKKRKWNSKLKEGAEIGPTAIGPINRSRGGGGWGVQPPSGESEVDITEFRHAHLLLGAAKSDMMPAYVHGARPI</sequence>
<accession>A0AAD7FFW4</accession>
<organism evidence="2 3">
    <name type="scientific">Mycena rosella</name>
    <name type="common">Pink bonnet</name>
    <name type="synonym">Agaricus rosellus</name>
    <dbReference type="NCBI Taxonomy" id="1033263"/>
    <lineage>
        <taxon>Eukaryota</taxon>
        <taxon>Fungi</taxon>
        <taxon>Dikarya</taxon>
        <taxon>Basidiomycota</taxon>
        <taxon>Agaricomycotina</taxon>
        <taxon>Agaricomycetes</taxon>
        <taxon>Agaricomycetidae</taxon>
        <taxon>Agaricales</taxon>
        <taxon>Marasmiineae</taxon>
        <taxon>Mycenaceae</taxon>
        <taxon>Mycena</taxon>
    </lineage>
</organism>
<feature type="compositionally biased region" description="Polar residues" evidence="1">
    <location>
        <begin position="7"/>
        <end position="17"/>
    </location>
</feature>
<reference evidence="2" key="1">
    <citation type="submission" date="2023-03" db="EMBL/GenBank/DDBJ databases">
        <title>Massive genome expansion in bonnet fungi (Mycena s.s.) driven by repeated elements and novel gene families across ecological guilds.</title>
        <authorList>
            <consortium name="Lawrence Berkeley National Laboratory"/>
            <person name="Harder C.B."/>
            <person name="Miyauchi S."/>
            <person name="Viragh M."/>
            <person name="Kuo A."/>
            <person name="Thoen E."/>
            <person name="Andreopoulos B."/>
            <person name="Lu D."/>
            <person name="Skrede I."/>
            <person name="Drula E."/>
            <person name="Henrissat B."/>
            <person name="Morin E."/>
            <person name="Kohler A."/>
            <person name="Barry K."/>
            <person name="LaButti K."/>
            <person name="Morin E."/>
            <person name="Salamov A."/>
            <person name="Lipzen A."/>
            <person name="Mereny Z."/>
            <person name="Hegedus B."/>
            <person name="Baldrian P."/>
            <person name="Stursova M."/>
            <person name="Weitz H."/>
            <person name="Taylor A."/>
            <person name="Grigoriev I.V."/>
            <person name="Nagy L.G."/>
            <person name="Martin F."/>
            <person name="Kauserud H."/>
        </authorList>
    </citation>
    <scope>NUCLEOTIDE SEQUENCE</scope>
    <source>
        <strain evidence="2">CBHHK067</strain>
    </source>
</reference>
<evidence type="ECO:0000313" key="2">
    <source>
        <dbReference type="EMBL" id="KAJ7621852.1"/>
    </source>
</evidence>
<name>A0AAD7FFW4_MYCRO</name>
<gene>
    <name evidence="2" type="ORF">B0H17DRAFT_1151691</name>
</gene>
<comment type="caution">
    <text evidence="2">The sequence shown here is derived from an EMBL/GenBank/DDBJ whole genome shotgun (WGS) entry which is preliminary data.</text>
</comment>
<feature type="compositionally biased region" description="Low complexity" evidence="1">
    <location>
        <begin position="27"/>
        <end position="38"/>
    </location>
</feature>
<evidence type="ECO:0000313" key="3">
    <source>
        <dbReference type="Proteomes" id="UP001221757"/>
    </source>
</evidence>
<proteinExistence type="predicted"/>
<evidence type="ECO:0000256" key="1">
    <source>
        <dbReference type="SAM" id="MobiDB-lite"/>
    </source>
</evidence>
<dbReference type="Proteomes" id="UP001221757">
    <property type="component" value="Unassembled WGS sequence"/>
</dbReference>
<protein>
    <submittedName>
        <fullName evidence="2">Uncharacterized protein</fullName>
    </submittedName>
</protein>
<keyword evidence="3" id="KW-1185">Reference proteome</keyword>
<feature type="region of interest" description="Disordered" evidence="1">
    <location>
        <begin position="1"/>
        <end position="108"/>
    </location>
</feature>
<dbReference type="AlphaFoldDB" id="A0AAD7FFW4"/>